<evidence type="ECO:0000256" key="1">
    <source>
        <dbReference type="ARBA" id="ARBA00022801"/>
    </source>
</evidence>
<dbReference type="SMART" id="SM00487">
    <property type="entry name" value="DEXDc"/>
    <property type="match status" value="1"/>
</dbReference>
<dbReference type="AlphaFoldDB" id="A0A2K1P5C2"/>
<evidence type="ECO:0000256" key="3">
    <source>
        <dbReference type="SAM" id="MobiDB-lite"/>
    </source>
</evidence>
<dbReference type="InterPro" id="IPR049730">
    <property type="entry name" value="SNF2/RAD54-like_C"/>
</dbReference>
<evidence type="ECO:0000313" key="8">
    <source>
        <dbReference type="Proteomes" id="UP000236434"/>
    </source>
</evidence>
<comment type="caution">
    <text evidence="7">The sequence shown here is derived from an EMBL/GenBank/DDBJ whole genome shotgun (WGS) entry which is preliminary data.</text>
</comment>
<proteinExistence type="predicted"/>
<keyword evidence="2" id="KW-0862">Zinc</keyword>
<dbReference type="InterPro" id="IPR007527">
    <property type="entry name" value="Znf_SWIM"/>
</dbReference>
<dbReference type="Proteomes" id="UP000236434">
    <property type="component" value="Unassembled WGS sequence"/>
</dbReference>
<dbReference type="CDD" id="cd18012">
    <property type="entry name" value="DEXQc_arch_SWI2_SNF2"/>
    <property type="match status" value="1"/>
</dbReference>
<gene>
    <name evidence="7" type="ORF">X929_00505</name>
</gene>
<feature type="domain" description="Helicase C-terminal" evidence="6">
    <location>
        <begin position="984"/>
        <end position="1140"/>
    </location>
</feature>
<dbReference type="InterPro" id="IPR050496">
    <property type="entry name" value="SNF2_RAD54_helicase_repair"/>
</dbReference>
<organism evidence="7 8">
    <name type="scientific">Petrotoga olearia DSM 13574</name>
    <dbReference type="NCBI Taxonomy" id="1122955"/>
    <lineage>
        <taxon>Bacteria</taxon>
        <taxon>Thermotogati</taxon>
        <taxon>Thermotogota</taxon>
        <taxon>Thermotogae</taxon>
        <taxon>Petrotogales</taxon>
        <taxon>Petrotogaceae</taxon>
        <taxon>Petrotoga</taxon>
    </lineage>
</organism>
<dbReference type="InterPro" id="IPR014001">
    <property type="entry name" value="Helicase_ATP-bd"/>
</dbReference>
<dbReference type="Pfam" id="PF12419">
    <property type="entry name" value="DUF3670"/>
    <property type="match status" value="1"/>
</dbReference>
<dbReference type="SMART" id="SM00490">
    <property type="entry name" value="HELICc"/>
    <property type="match status" value="1"/>
</dbReference>
<dbReference type="InterPro" id="IPR022138">
    <property type="entry name" value="DUF3670"/>
</dbReference>
<dbReference type="GO" id="GO:0008270">
    <property type="term" value="F:zinc ion binding"/>
    <property type="evidence" value="ECO:0007669"/>
    <property type="project" value="UniProtKB-KW"/>
</dbReference>
<dbReference type="Gene3D" id="3.40.50.300">
    <property type="entry name" value="P-loop containing nucleotide triphosphate hydrolases"/>
    <property type="match status" value="1"/>
</dbReference>
<dbReference type="PROSITE" id="PS50966">
    <property type="entry name" value="ZF_SWIM"/>
    <property type="match status" value="1"/>
</dbReference>
<dbReference type="InterPro" id="IPR027417">
    <property type="entry name" value="P-loop_NTPase"/>
</dbReference>
<dbReference type="InterPro" id="IPR000330">
    <property type="entry name" value="SNF2_N"/>
</dbReference>
<reference evidence="7 8" key="1">
    <citation type="submission" date="2013-12" db="EMBL/GenBank/DDBJ databases">
        <title>Comparative genomics of Petrotoga isolates.</title>
        <authorList>
            <person name="Nesbo C.L."/>
            <person name="Charchuk R."/>
            <person name="Chow K."/>
        </authorList>
    </citation>
    <scope>NUCLEOTIDE SEQUENCE [LARGE SCALE GENOMIC DNA]</scope>
    <source>
        <strain evidence="7 8">DSM 13574</strain>
    </source>
</reference>
<dbReference type="OrthoDB" id="9814088at2"/>
<name>A0A2K1P5C2_9BACT</name>
<keyword evidence="2" id="KW-0863">Zinc-finger</keyword>
<sequence>MGGKYVFGKSWWGKKWVEALKNIDRDTNRLPRGRNYAKKGAVLEIKIQKNSVISARVQGTRPNPYREKIALPSFTKEEKEKIKKVLNERLDLSAMLIGGNLPEELLDITNNMGIKLFPQSWNEIDAHCSCPDWANPCKHLAAVYYIIADEIDKDPFLIFEMHGMKKKDLIEIAKETEKTSDSIFTDKKEEPSKPTEQPDPSYEKYEIEKVINPLPDEAYFYDGKNFKNLLLRMYNQLSKAISEEDGRVDEGFNPYFKETEIKFIYSPITPNIILEGEPLEELKCKKEKSHYTVYYEDLFDLFGSIPLVETDEDSEASLFLKRLVSFVYRLIDMKAFIPTPQKINEEDFVIDYSPVYFNDYVKDYVNYLSSIVPGSLVVNEKGQYMKRDKIVEYLVSQYIKYLIKKYYKTEVKNKITDVFFESKVYTTQKFEEKRTYESIKNYLEPLLLRQSKYQLVISIEDMGELFFNLSLDIYRKDEPFDTYQDIKTFFESQEDGKSEVLKEIVTIAKYAEFFGEFLKKKSSKIIVTTQQLSEIMINAMPILKLLNVEILAPKALQKVSRPKLALKANSTGSHVSFLSLSKLIRFNYTILIGDSEISLEEFEKLAKKSKGIVKIKENYVFLGANEFESIMEKVKNINLTSDFETLKVILSQEMNGLPVILDNKLQKFLEELRKVSPVRLPKNLNAELRHYQKTGFRWLYTNLEKGFNVCIADDMGLGKTVQVISVILKMKEEKALENPVLVICPTTLVGNWYKECKKFAPTLNVSIYHGSDRKFEDNSDVIITTYSVVRNEVEFLTKKEFSMVVIDEAQNIKNSDAQQTKAVKALRAPKRIAMTGTPIENRLTELWSLYDFLMSGYLGGKNRFVETFAKPIEKYGDTTATKRLQSLINPFLIRRIKTDKNIIKDLPEKFTYDEYVYLKPSQIALYKEVVEHVEEELEKMEADGIQRKGLILKMLTSLKQICNHPVNYTKKGVPLPDDSGKTEKLLDLLQNIIDNNEKVVLFTQYKEMGGILTKILTDNIKIEPLFFHGGLNRKKRDEMINDFQTKHRYPIMILSLKAGGTGLNLTAANHVIHYDLWWNPAVESQATDRTFRIGQTKDVIVHRFITLETFEEKINEMLEKKKELSENIIKTGESWITELSNQEIKNLFKLGN</sequence>
<dbReference type="PROSITE" id="PS51192">
    <property type="entry name" value="HELICASE_ATP_BIND_1"/>
    <property type="match status" value="1"/>
</dbReference>
<dbReference type="GO" id="GO:0016787">
    <property type="term" value="F:hydrolase activity"/>
    <property type="evidence" value="ECO:0007669"/>
    <property type="project" value="UniProtKB-KW"/>
</dbReference>
<dbReference type="FunFam" id="3.40.50.300:FF:000533">
    <property type="entry name" value="Helicase, Snf2 family"/>
    <property type="match status" value="1"/>
</dbReference>
<dbReference type="PANTHER" id="PTHR45629:SF7">
    <property type="entry name" value="DNA EXCISION REPAIR PROTEIN ERCC-6-RELATED"/>
    <property type="match status" value="1"/>
</dbReference>
<dbReference type="CDD" id="cd18793">
    <property type="entry name" value="SF2_C_SNF"/>
    <property type="match status" value="1"/>
</dbReference>
<evidence type="ECO:0008006" key="9">
    <source>
        <dbReference type="Google" id="ProtNLM"/>
    </source>
</evidence>
<evidence type="ECO:0000259" key="6">
    <source>
        <dbReference type="PROSITE" id="PS51194"/>
    </source>
</evidence>
<accession>A0A2K1P5C2</accession>
<feature type="region of interest" description="Disordered" evidence="3">
    <location>
        <begin position="180"/>
        <end position="201"/>
    </location>
</feature>
<dbReference type="PROSITE" id="PS51194">
    <property type="entry name" value="HELICASE_CTER"/>
    <property type="match status" value="1"/>
</dbReference>
<dbReference type="SUPFAM" id="SSF52540">
    <property type="entry name" value="P-loop containing nucleoside triphosphate hydrolases"/>
    <property type="match status" value="2"/>
</dbReference>
<dbReference type="InterPro" id="IPR038718">
    <property type="entry name" value="SNF2-like_sf"/>
</dbReference>
<evidence type="ECO:0000259" key="4">
    <source>
        <dbReference type="PROSITE" id="PS50966"/>
    </source>
</evidence>
<evidence type="ECO:0000259" key="5">
    <source>
        <dbReference type="PROSITE" id="PS51192"/>
    </source>
</evidence>
<protein>
    <recommendedName>
        <fullName evidence="9">Helicase SNF2</fullName>
    </recommendedName>
</protein>
<dbReference type="Pfam" id="PF04434">
    <property type="entry name" value="SWIM"/>
    <property type="match status" value="1"/>
</dbReference>
<dbReference type="PANTHER" id="PTHR45629">
    <property type="entry name" value="SNF2/RAD54 FAMILY MEMBER"/>
    <property type="match status" value="1"/>
</dbReference>
<evidence type="ECO:0000313" key="7">
    <source>
        <dbReference type="EMBL" id="PNR97907.1"/>
    </source>
</evidence>
<dbReference type="GO" id="GO:0015616">
    <property type="term" value="F:DNA translocase activity"/>
    <property type="evidence" value="ECO:0007669"/>
    <property type="project" value="TreeGrafter"/>
</dbReference>
<dbReference type="Pfam" id="PF00271">
    <property type="entry name" value="Helicase_C"/>
    <property type="match status" value="1"/>
</dbReference>
<dbReference type="Gene3D" id="3.40.50.10810">
    <property type="entry name" value="Tandem AAA-ATPase domain"/>
    <property type="match status" value="1"/>
</dbReference>
<keyword evidence="2" id="KW-0479">Metal-binding</keyword>
<feature type="domain" description="Helicase ATP-binding" evidence="5">
    <location>
        <begin position="700"/>
        <end position="856"/>
    </location>
</feature>
<keyword evidence="1" id="KW-0378">Hydrolase</keyword>
<dbReference type="InterPro" id="IPR001650">
    <property type="entry name" value="Helicase_C-like"/>
</dbReference>
<feature type="domain" description="SWIM-type" evidence="4">
    <location>
        <begin position="112"/>
        <end position="148"/>
    </location>
</feature>
<feature type="compositionally biased region" description="Basic and acidic residues" evidence="3">
    <location>
        <begin position="180"/>
        <end position="193"/>
    </location>
</feature>
<evidence type="ECO:0000256" key="2">
    <source>
        <dbReference type="PROSITE-ProRule" id="PRU00325"/>
    </source>
</evidence>
<dbReference type="EMBL" id="AZRL01000003">
    <property type="protein sequence ID" value="PNR97907.1"/>
    <property type="molecule type" value="Genomic_DNA"/>
</dbReference>
<dbReference type="Pfam" id="PF00176">
    <property type="entry name" value="SNF2-rel_dom"/>
    <property type="match status" value="1"/>
</dbReference>
<dbReference type="RefSeq" id="WP_103066117.1">
    <property type="nucleotide sequence ID" value="NZ_AZRL01000003.1"/>
</dbReference>
<dbReference type="GO" id="GO:0005524">
    <property type="term" value="F:ATP binding"/>
    <property type="evidence" value="ECO:0007669"/>
    <property type="project" value="InterPro"/>
</dbReference>